<dbReference type="GO" id="GO:0006434">
    <property type="term" value="P:seryl-tRNA aminoacylation"/>
    <property type="evidence" value="ECO:0007669"/>
    <property type="project" value="UniProtKB-UniRule"/>
</dbReference>
<organism evidence="16 17">
    <name type="scientific">Microcystis wesenbergii Mw_MB_S_20031200_S109D</name>
    <dbReference type="NCBI Taxonomy" id="2486241"/>
    <lineage>
        <taxon>Bacteria</taxon>
        <taxon>Bacillati</taxon>
        <taxon>Cyanobacteriota</taxon>
        <taxon>Cyanophyceae</taxon>
        <taxon>Oscillatoriophycideae</taxon>
        <taxon>Chroococcales</taxon>
        <taxon>Microcystaceae</taxon>
        <taxon>Microcystis</taxon>
    </lineage>
</organism>
<evidence type="ECO:0000256" key="1">
    <source>
        <dbReference type="ARBA" id="ARBA00004496"/>
    </source>
</evidence>
<evidence type="ECO:0000256" key="7">
    <source>
        <dbReference type="ARBA" id="ARBA00022840"/>
    </source>
</evidence>
<keyword evidence="8 12" id="KW-0648">Protein biosynthesis</keyword>
<feature type="binding site" evidence="12">
    <location>
        <position position="389"/>
    </location>
    <ligand>
        <name>L-serine</name>
        <dbReference type="ChEBI" id="CHEBI:33384"/>
    </ligand>
</feature>
<evidence type="ECO:0000313" key="17">
    <source>
        <dbReference type="Proteomes" id="UP000318616"/>
    </source>
</evidence>
<comment type="subunit">
    <text evidence="12">Homodimer. The tRNA molecule binds across the dimer.</text>
</comment>
<evidence type="ECO:0000256" key="11">
    <source>
        <dbReference type="ARBA" id="ARBA00048823"/>
    </source>
</evidence>
<dbReference type="GO" id="GO:0004828">
    <property type="term" value="F:serine-tRNA ligase activity"/>
    <property type="evidence" value="ECO:0007669"/>
    <property type="project" value="UniProtKB-UniRule"/>
</dbReference>
<dbReference type="GO" id="GO:0005524">
    <property type="term" value="F:ATP binding"/>
    <property type="evidence" value="ECO:0007669"/>
    <property type="project" value="UniProtKB-UniRule"/>
</dbReference>
<dbReference type="UniPathway" id="UPA00906">
    <property type="reaction ID" value="UER00895"/>
</dbReference>
<dbReference type="SUPFAM" id="SSF55681">
    <property type="entry name" value="Class II aaRS and biotin synthetases"/>
    <property type="match status" value="1"/>
</dbReference>
<dbReference type="InterPro" id="IPR006195">
    <property type="entry name" value="aa-tRNA-synth_II"/>
</dbReference>
<comment type="caution">
    <text evidence="16">The sequence shown here is derived from an EMBL/GenBank/DDBJ whole genome shotgun (WGS) entry which is preliminary data.</text>
</comment>
<dbReference type="PROSITE" id="PS50862">
    <property type="entry name" value="AA_TRNA_LIGASE_II"/>
    <property type="match status" value="1"/>
</dbReference>
<protein>
    <recommendedName>
        <fullName evidence="12">Serine--tRNA ligase</fullName>
        <ecNumber evidence="12">6.1.1.11</ecNumber>
    </recommendedName>
    <alternativeName>
        <fullName evidence="12">Seryl-tRNA synthetase</fullName>
        <shortName evidence="12">SerRS</shortName>
    </alternativeName>
    <alternativeName>
        <fullName evidence="12">Seryl-tRNA(Ser/Sec) synthetase</fullName>
    </alternativeName>
</protein>
<comment type="function">
    <text evidence="12">Catalyzes the attachment of serine to tRNA(Ser). Is also able to aminoacylate tRNA(Sec) with serine, to form the misacylated tRNA L-seryl-tRNA(Sec), which will be further converted into selenocysteinyl-tRNA(Sec).</text>
</comment>
<dbReference type="GO" id="GO:0016260">
    <property type="term" value="P:selenocysteine biosynthetic process"/>
    <property type="evidence" value="ECO:0007669"/>
    <property type="project" value="UniProtKB-UniRule"/>
</dbReference>
<dbReference type="InterPro" id="IPR015866">
    <property type="entry name" value="Ser-tRNA-synth_1_N"/>
</dbReference>
<comment type="subcellular location">
    <subcellularLocation>
        <location evidence="1 12">Cytoplasm</location>
    </subcellularLocation>
</comment>
<dbReference type="PANTHER" id="PTHR43697">
    <property type="entry name" value="SERYL-TRNA SYNTHETASE"/>
    <property type="match status" value="1"/>
</dbReference>
<keyword evidence="7 12" id="KW-0067">ATP-binding</keyword>
<evidence type="ECO:0000256" key="5">
    <source>
        <dbReference type="ARBA" id="ARBA00022598"/>
    </source>
</evidence>
<dbReference type="PANTHER" id="PTHR43697:SF1">
    <property type="entry name" value="SERINE--TRNA LIGASE"/>
    <property type="match status" value="1"/>
</dbReference>
<dbReference type="InterPro" id="IPR002317">
    <property type="entry name" value="Ser-tRNA-ligase_type_1"/>
</dbReference>
<keyword evidence="6 12" id="KW-0547">Nucleotide-binding</keyword>
<feature type="domain" description="Aminoacyl-transfer RNA synthetases class-II family profile" evidence="15">
    <location>
        <begin position="178"/>
        <end position="414"/>
    </location>
</feature>
<comment type="similarity">
    <text evidence="3 12">Belongs to the class-II aminoacyl-tRNA synthetase family. Type-1 seryl-tRNA synthetase subfamily.</text>
</comment>
<dbReference type="Pfam" id="PF00587">
    <property type="entry name" value="tRNA-synt_2b"/>
    <property type="match status" value="1"/>
</dbReference>
<evidence type="ECO:0000256" key="12">
    <source>
        <dbReference type="HAMAP-Rule" id="MF_00176"/>
    </source>
</evidence>
<gene>
    <name evidence="12" type="primary">serS</name>
    <name evidence="16" type="ORF">EWV88_02755</name>
</gene>
<dbReference type="EMBL" id="SFAP01000033">
    <property type="protein sequence ID" value="TRV28681.1"/>
    <property type="molecule type" value="Genomic_DNA"/>
</dbReference>
<dbReference type="PIRSF" id="PIRSF001529">
    <property type="entry name" value="Ser-tRNA-synth_IIa"/>
    <property type="match status" value="1"/>
</dbReference>
<keyword evidence="4 12" id="KW-0963">Cytoplasm</keyword>
<accession>A0A552M850</accession>
<comment type="catalytic activity">
    <reaction evidence="10 12">
        <text>tRNA(Sec) + L-serine + ATP = L-seryl-tRNA(Sec) + AMP + diphosphate + H(+)</text>
        <dbReference type="Rhea" id="RHEA:42580"/>
        <dbReference type="Rhea" id="RHEA-COMP:9742"/>
        <dbReference type="Rhea" id="RHEA-COMP:10128"/>
        <dbReference type="ChEBI" id="CHEBI:15378"/>
        <dbReference type="ChEBI" id="CHEBI:30616"/>
        <dbReference type="ChEBI" id="CHEBI:33019"/>
        <dbReference type="ChEBI" id="CHEBI:33384"/>
        <dbReference type="ChEBI" id="CHEBI:78442"/>
        <dbReference type="ChEBI" id="CHEBI:78533"/>
        <dbReference type="ChEBI" id="CHEBI:456215"/>
        <dbReference type="EC" id="6.1.1.11"/>
    </reaction>
</comment>
<name>A0A552M850_9CHRO</name>
<dbReference type="EC" id="6.1.1.11" evidence="12"/>
<dbReference type="GO" id="GO:0005737">
    <property type="term" value="C:cytoplasm"/>
    <property type="evidence" value="ECO:0007669"/>
    <property type="project" value="UniProtKB-SubCell"/>
</dbReference>
<feature type="binding site" evidence="12">
    <location>
        <begin position="235"/>
        <end position="237"/>
    </location>
    <ligand>
        <name>L-serine</name>
        <dbReference type="ChEBI" id="CHEBI:33384"/>
    </ligand>
</feature>
<dbReference type="PRINTS" id="PR00981">
    <property type="entry name" value="TRNASYNTHSER"/>
</dbReference>
<dbReference type="NCBIfam" id="TIGR00414">
    <property type="entry name" value="serS"/>
    <property type="match status" value="1"/>
</dbReference>
<comment type="domain">
    <text evidence="12">Consists of two distinct domains, a catalytic core and a N-terminal extension that is involved in tRNA binding.</text>
</comment>
<comment type="caution">
    <text evidence="12">Lacks conserved residue(s) required for the propagation of feature annotation.</text>
</comment>
<evidence type="ECO:0000256" key="6">
    <source>
        <dbReference type="ARBA" id="ARBA00022741"/>
    </source>
</evidence>
<evidence type="ECO:0000256" key="2">
    <source>
        <dbReference type="ARBA" id="ARBA00005045"/>
    </source>
</evidence>
<dbReference type="CDD" id="cd00770">
    <property type="entry name" value="SerRS_core"/>
    <property type="match status" value="1"/>
</dbReference>
<dbReference type="SUPFAM" id="SSF46589">
    <property type="entry name" value="tRNA-binding arm"/>
    <property type="match status" value="1"/>
</dbReference>
<feature type="binding site" evidence="12 14">
    <location>
        <begin position="353"/>
        <end position="356"/>
    </location>
    <ligand>
        <name>ATP</name>
        <dbReference type="ChEBI" id="CHEBI:30616"/>
    </ligand>
</feature>
<evidence type="ECO:0000256" key="13">
    <source>
        <dbReference type="PIRSR" id="PIRSR001529-1"/>
    </source>
</evidence>
<dbReference type="AlphaFoldDB" id="A0A552M850"/>
<keyword evidence="9 12" id="KW-0030">Aminoacyl-tRNA synthetase</keyword>
<dbReference type="Proteomes" id="UP000318616">
    <property type="component" value="Unassembled WGS sequence"/>
</dbReference>
<evidence type="ECO:0000256" key="14">
    <source>
        <dbReference type="PIRSR" id="PIRSR001529-2"/>
    </source>
</evidence>
<sequence>MLDLKQIRENPEEVQQRLDSRGGSYDIAPILQLNQQQKALELERSSLQARGNEIGKLVGQKVKSGSDVNSPEILAMKTEGNEIKSKLAQLEPQEKAIKAAIDQKILDLPNLPSETTPIGKDERENVEVRRWGEEYKPTNPNILPHWEIGEKLGILDFERAVKIAQSRFVNLIALGAALERALINFMLDRHIVAGYTEVLPPILINSDSLRGTGQLPKFAEESFKCRDDELWLAPTAEVPVTNLYRDEILSSEQLPIKHCAYTPCFRREAGSYGKDTRGLIRLHQFNKVEMVKIVHPDASAQEHESLVANAEAILQALQLPYRVIALCSGDLGFSAAKCYDLEVWLPSANTYREISSCSNFRDFQARRANIRFKEKGQKGTNFVHTLNGSGLAIGRTMAAVLENYQQADGTVKVPEVLQPYLKREVIC</sequence>
<dbReference type="InterPro" id="IPR033729">
    <property type="entry name" value="SerRS_core"/>
</dbReference>
<evidence type="ECO:0000256" key="9">
    <source>
        <dbReference type="ARBA" id="ARBA00023146"/>
    </source>
</evidence>
<keyword evidence="5 12" id="KW-0436">Ligase</keyword>
<feature type="binding site" evidence="12 13">
    <location>
        <position position="289"/>
    </location>
    <ligand>
        <name>L-serine</name>
        <dbReference type="ChEBI" id="CHEBI:33384"/>
    </ligand>
</feature>
<evidence type="ECO:0000259" key="15">
    <source>
        <dbReference type="PROSITE" id="PS50862"/>
    </source>
</evidence>
<dbReference type="InterPro" id="IPR010978">
    <property type="entry name" value="tRNA-bd_arm"/>
</dbReference>
<dbReference type="Gene3D" id="1.10.287.40">
    <property type="entry name" value="Serine-tRNA synthetase, tRNA binding domain"/>
    <property type="match status" value="1"/>
</dbReference>
<reference evidence="16 17" key="1">
    <citation type="submission" date="2019-01" db="EMBL/GenBank/DDBJ databases">
        <title>Coherence of Microcystis species and biogeography revealed through population genomics.</title>
        <authorList>
            <person name="Perez-Carrascal O.M."/>
            <person name="Terrat Y."/>
            <person name="Giani A."/>
            <person name="Fortin N."/>
            <person name="Tromas N."/>
            <person name="Shapiro B.J."/>
        </authorList>
    </citation>
    <scope>NUCLEOTIDE SEQUENCE [LARGE SCALE GENOMIC DNA]</scope>
    <source>
        <strain evidence="16">Mw_MB_S_20031200_S109D</strain>
    </source>
</reference>
<evidence type="ECO:0000313" key="16">
    <source>
        <dbReference type="EMBL" id="TRV28681.1"/>
    </source>
</evidence>
<evidence type="ECO:0000256" key="3">
    <source>
        <dbReference type="ARBA" id="ARBA00010728"/>
    </source>
</evidence>
<proteinExistence type="inferred from homology"/>
<feature type="binding site" evidence="12 14">
    <location>
        <begin position="266"/>
        <end position="268"/>
    </location>
    <ligand>
        <name>ATP</name>
        <dbReference type="ChEBI" id="CHEBI:30616"/>
    </ligand>
</feature>
<evidence type="ECO:0000256" key="10">
    <source>
        <dbReference type="ARBA" id="ARBA00047929"/>
    </source>
</evidence>
<comment type="pathway">
    <text evidence="2 12">Aminoacyl-tRNA biosynthesis; selenocysteinyl-tRNA(Sec) biosynthesis; L-seryl-tRNA(Sec) from L-serine and tRNA(Sec): step 1/1.</text>
</comment>
<dbReference type="Pfam" id="PF02403">
    <property type="entry name" value="Seryl_tRNA_N"/>
    <property type="match status" value="1"/>
</dbReference>
<dbReference type="InterPro" id="IPR045864">
    <property type="entry name" value="aa-tRNA-synth_II/BPL/LPL"/>
</dbReference>
<comment type="catalytic activity">
    <reaction evidence="11 12">
        <text>tRNA(Ser) + L-serine + ATP = L-seryl-tRNA(Ser) + AMP + diphosphate + H(+)</text>
        <dbReference type="Rhea" id="RHEA:12292"/>
        <dbReference type="Rhea" id="RHEA-COMP:9669"/>
        <dbReference type="Rhea" id="RHEA-COMP:9703"/>
        <dbReference type="ChEBI" id="CHEBI:15378"/>
        <dbReference type="ChEBI" id="CHEBI:30616"/>
        <dbReference type="ChEBI" id="CHEBI:33019"/>
        <dbReference type="ChEBI" id="CHEBI:33384"/>
        <dbReference type="ChEBI" id="CHEBI:78442"/>
        <dbReference type="ChEBI" id="CHEBI:78533"/>
        <dbReference type="ChEBI" id="CHEBI:456215"/>
        <dbReference type="EC" id="6.1.1.11"/>
    </reaction>
</comment>
<feature type="binding site" evidence="13">
    <location>
        <position position="387"/>
    </location>
    <ligand>
        <name>L-serine</name>
        <dbReference type="ChEBI" id="CHEBI:33384"/>
    </ligand>
</feature>
<dbReference type="Gene3D" id="3.30.930.10">
    <property type="entry name" value="Bira Bifunctional Protein, Domain 2"/>
    <property type="match status" value="1"/>
</dbReference>
<dbReference type="InterPro" id="IPR042103">
    <property type="entry name" value="SerRS_1_N_sf"/>
</dbReference>
<evidence type="ECO:0000256" key="8">
    <source>
        <dbReference type="ARBA" id="ARBA00022917"/>
    </source>
</evidence>
<evidence type="ECO:0000256" key="4">
    <source>
        <dbReference type="ARBA" id="ARBA00022490"/>
    </source>
</evidence>
<dbReference type="HAMAP" id="MF_00176">
    <property type="entry name" value="Ser_tRNA_synth_type1"/>
    <property type="match status" value="1"/>
</dbReference>
<feature type="binding site" evidence="13">
    <location>
        <position position="266"/>
    </location>
    <ligand>
        <name>L-serine</name>
        <dbReference type="ChEBI" id="CHEBI:33384"/>
    </ligand>
</feature>
<feature type="binding site" evidence="13">
    <location>
        <position position="235"/>
    </location>
    <ligand>
        <name>L-serine</name>
        <dbReference type="ChEBI" id="CHEBI:33384"/>
    </ligand>
</feature>
<dbReference type="InterPro" id="IPR002314">
    <property type="entry name" value="aa-tRNA-synt_IIb"/>
</dbReference>